<reference evidence="2" key="2">
    <citation type="journal article" date="2021" name="PeerJ">
        <title>Extensive microbial diversity within the chicken gut microbiome revealed by metagenomics and culture.</title>
        <authorList>
            <person name="Gilroy R."/>
            <person name="Ravi A."/>
            <person name="Getino M."/>
            <person name="Pursley I."/>
            <person name="Horton D.L."/>
            <person name="Alikhan N.F."/>
            <person name="Baker D."/>
            <person name="Gharbi K."/>
            <person name="Hall N."/>
            <person name="Watson M."/>
            <person name="Adriaenssens E.M."/>
            <person name="Foster-Nyarko E."/>
            <person name="Jarju S."/>
            <person name="Secka A."/>
            <person name="Antonio M."/>
            <person name="Oren A."/>
            <person name="Chaudhuri R.R."/>
            <person name="La Ragione R."/>
            <person name="Hildebrand F."/>
            <person name="Pallen M.J."/>
        </authorList>
    </citation>
    <scope>NUCLEOTIDE SEQUENCE</scope>
    <source>
        <strain evidence="2">CHK181-108</strain>
    </source>
</reference>
<feature type="transmembrane region" description="Helical" evidence="1">
    <location>
        <begin position="173"/>
        <end position="193"/>
    </location>
</feature>
<proteinExistence type="predicted"/>
<evidence type="ECO:0000256" key="1">
    <source>
        <dbReference type="SAM" id="Phobius"/>
    </source>
</evidence>
<gene>
    <name evidence="2" type="ORF">IAA60_00515</name>
</gene>
<keyword evidence="1" id="KW-1133">Transmembrane helix</keyword>
<feature type="transmembrane region" description="Helical" evidence="1">
    <location>
        <begin position="144"/>
        <end position="166"/>
    </location>
</feature>
<dbReference type="AlphaFoldDB" id="A0A9D1H1V9"/>
<evidence type="ECO:0000313" key="3">
    <source>
        <dbReference type="Proteomes" id="UP000824165"/>
    </source>
</evidence>
<name>A0A9D1H1V9_9FIRM</name>
<feature type="transmembrane region" description="Helical" evidence="1">
    <location>
        <begin position="213"/>
        <end position="242"/>
    </location>
</feature>
<feature type="transmembrane region" description="Helical" evidence="1">
    <location>
        <begin position="21"/>
        <end position="38"/>
    </location>
</feature>
<dbReference type="PANTHER" id="PTHR37305">
    <property type="entry name" value="INTEGRAL MEMBRANE PROTEIN-RELATED"/>
    <property type="match status" value="1"/>
</dbReference>
<dbReference type="Proteomes" id="UP000824165">
    <property type="component" value="Unassembled WGS sequence"/>
</dbReference>
<dbReference type="Pfam" id="PF12730">
    <property type="entry name" value="ABC2_membrane_4"/>
    <property type="match status" value="1"/>
</dbReference>
<organism evidence="2 3">
    <name type="scientific">Candidatus Ornithomonoglobus intestinigallinarum</name>
    <dbReference type="NCBI Taxonomy" id="2840894"/>
    <lineage>
        <taxon>Bacteria</taxon>
        <taxon>Bacillati</taxon>
        <taxon>Bacillota</taxon>
        <taxon>Clostridia</taxon>
        <taxon>Candidatus Ornithomonoglobus</taxon>
    </lineage>
</organism>
<dbReference type="PANTHER" id="PTHR37305:SF1">
    <property type="entry name" value="MEMBRANE PROTEIN"/>
    <property type="match status" value="1"/>
</dbReference>
<keyword evidence="1" id="KW-0472">Membrane</keyword>
<sequence>MKELAFALNSELYKLRHRKKYYVMLIIGAAVCALRWGGSALLSRVSGGAVTVGGSIPLEMLSFSAELLVPIMIFMAVTDMFTGEYSADTLKACLLKPAVRLKVMTAKAGAAFLLAAAAMVIMYFVCLLFQALSGGGFSRAGAAFAAYMIDLVPLAGVVLLCVLVNVCLKGPSAAMLLSLAVYAVMKYMGFYVAGSESFLFTAYAKWHTLFIGAALPFHILISKIGIVAGSILVLYFVSYMIFDKKDI</sequence>
<accession>A0A9D1H1V9</accession>
<comment type="caution">
    <text evidence="2">The sequence shown here is derived from an EMBL/GenBank/DDBJ whole genome shotgun (WGS) entry which is preliminary data.</text>
</comment>
<keyword evidence="1" id="KW-0812">Transmembrane</keyword>
<feature type="transmembrane region" description="Helical" evidence="1">
    <location>
        <begin position="108"/>
        <end position="132"/>
    </location>
</feature>
<reference evidence="2" key="1">
    <citation type="submission" date="2020-10" db="EMBL/GenBank/DDBJ databases">
        <authorList>
            <person name="Gilroy R."/>
        </authorList>
    </citation>
    <scope>NUCLEOTIDE SEQUENCE</scope>
    <source>
        <strain evidence="2">CHK181-108</strain>
    </source>
</reference>
<dbReference type="EMBL" id="DVLU01000004">
    <property type="protein sequence ID" value="HIT84366.1"/>
    <property type="molecule type" value="Genomic_DNA"/>
</dbReference>
<protein>
    <submittedName>
        <fullName evidence="2">ABC transporter permease</fullName>
    </submittedName>
</protein>
<evidence type="ECO:0000313" key="2">
    <source>
        <dbReference type="EMBL" id="HIT84366.1"/>
    </source>
</evidence>